<protein>
    <submittedName>
        <fullName evidence="1">Uncharacterized protein</fullName>
    </submittedName>
</protein>
<keyword evidence="2" id="KW-1185">Reference proteome</keyword>
<dbReference type="EMBL" id="FO818640">
    <property type="protein sequence ID" value="CDM96013.1"/>
    <property type="molecule type" value="Genomic_DNA"/>
</dbReference>
<organism evidence="1 2">
    <name type="scientific">Limnospira indica PCC 8005</name>
    <dbReference type="NCBI Taxonomy" id="376219"/>
    <lineage>
        <taxon>Bacteria</taxon>
        <taxon>Bacillati</taxon>
        <taxon>Cyanobacteriota</taxon>
        <taxon>Cyanophyceae</taxon>
        <taxon>Oscillatoriophycideae</taxon>
        <taxon>Oscillatoriales</taxon>
        <taxon>Sirenicapillariaceae</taxon>
        <taxon>Limnospira</taxon>
    </lineage>
</organism>
<sequence length="65" mass="7294">MSSSCFRQLFHRNIGTSPYSMPGTPLKAVAIGFDKLLGHFCNLCTFAFPEYSQEVSSVREMSFSH</sequence>
<dbReference type="AlphaFoldDB" id="A0A9P1KFT4"/>
<proteinExistence type="predicted"/>
<name>A0A9P1KFT4_9CYAN</name>
<accession>A0A9P1KFT4</accession>
<evidence type="ECO:0000313" key="1">
    <source>
        <dbReference type="EMBL" id="CDM96013.1"/>
    </source>
</evidence>
<reference evidence="1 2" key="1">
    <citation type="submission" date="2014-02" db="EMBL/GenBank/DDBJ databases">
        <authorList>
            <person name="Genoscope - CEA"/>
        </authorList>
    </citation>
    <scope>NUCLEOTIDE SEQUENCE [LARGE SCALE GENOMIC DNA]</scope>
    <source>
        <strain evidence="1 2">PCC 8005</strain>
    </source>
</reference>
<dbReference type="Proteomes" id="UP000032946">
    <property type="component" value="Chromosome"/>
</dbReference>
<evidence type="ECO:0000313" key="2">
    <source>
        <dbReference type="Proteomes" id="UP000032946"/>
    </source>
</evidence>
<gene>
    <name evidence="1" type="ORF">ARTHRO_40419</name>
</gene>